<feature type="region of interest" description="Disordered" evidence="1">
    <location>
        <begin position="143"/>
        <end position="179"/>
    </location>
</feature>
<gene>
    <name evidence="2" type="ORF">EJ04DRAFT_574090</name>
</gene>
<organism evidence="2 3">
    <name type="scientific">Polyplosphaeria fusca</name>
    <dbReference type="NCBI Taxonomy" id="682080"/>
    <lineage>
        <taxon>Eukaryota</taxon>
        <taxon>Fungi</taxon>
        <taxon>Dikarya</taxon>
        <taxon>Ascomycota</taxon>
        <taxon>Pezizomycotina</taxon>
        <taxon>Dothideomycetes</taxon>
        <taxon>Pleosporomycetidae</taxon>
        <taxon>Pleosporales</taxon>
        <taxon>Tetraplosphaeriaceae</taxon>
        <taxon>Polyplosphaeria</taxon>
    </lineage>
</organism>
<evidence type="ECO:0000313" key="3">
    <source>
        <dbReference type="Proteomes" id="UP000799444"/>
    </source>
</evidence>
<dbReference type="OrthoDB" id="3746122at2759"/>
<reference evidence="2" key="1">
    <citation type="journal article" date="2020" name="Stud. Mycol.">
        <title>101 Dothideomycetes genomes: a test case for predicting lifestyles and emergence of pathogens.</title>
        <authorList>
            <person name="Haridas S."/>
            <person name="Albert R."/>
            <person name="Binder M."/>
            <person name="Bloem J."/>
            <person name="Labutti K."/>
            <person name="Salamov A."/>
            <person name="Andreopoulos B."/>
            <person name="Baker S."/>
            <person name="Barry K."/>
            <person name="Bills G."/>
            <person name="Bluhm B."/>
            <person name="Cannon C."/>
            <person name="Castanera R."/>
            <person name="Culley D."/>
            <person name="Daum C."/>
            <person name="Ezra D."/>
            <person name="Gonzalez J."/>
            <person name="Henrissat B."/>
            <person name="Kuo A."/>
            <person name="Liang C."/>
            <person name="Lipzen A."/>
            <person name="Lutzoni F."/>
            <person name="Magnuson J."/>
            <person name="Mondo S."/>
            <person name="Nolan M."/>
            <person name="Ohm R."/>
            <person name="Pangilinan J."/>
            <person name="Park H.-J."/>
            <person name="Ramirez L."/>
            <person name="Alfaro M."/>
            <person name="Sun H."/>
            <person name="Tritt A."/>
            <person name="Yoshinaga Y."/>
            <person name="Zwiers L.-H."/>
            <person name="Turgeon B."/>
            <person name="Goodwin S."/>
            <person name="Spatafora J."/>
            <person name="Crous P."/>
            <person name="Grigoriev I."/>
        </authorList>
    </citation>
    <scope>NUCLEOTIDE SEQUENCE</scope>
    <source>
        <strain evidence="2">CBS 125425</strain>
    </source>
</reference>
<sequence>MGGRVNELIEALGLRTFGAELHDPAVVVKRPKFLHDDVIQLFKKEIPALFGTLVKNEGATLDRNNLNLFDKELDDLLAVFGPKIWPELGHGDRTHLRQPSSDSHYKTPLVYPKDRDLLKKHIRNIILSKKSRPDTDATKIDALISKQGERRSTAKKKKKAPVTSKPAKPLPVSEVTTPKSTISSLKRRVAEIELAPLPDSEDPEVGHRKQQKMWQKPPQRKLDIELRLFRTSLSTTGKDFEQRSLFLDKFCTSDECFTLICQQMEVDCSWLVFHLPEDMSPDAQIRITRGIKQSEYDFRKVLDIFSAAPAFPEGACRACEVEFGLDD</sequence>
<keyword evidence="3" id="KW-1185">Reference proteome</keyword>
<dbReference type="Proteomes" id="UP000799444">
    <property type="component" value="Unassembled WGS sequence"/>
</dbReference>
<feature type="region of interest" description="Disordered" evidence="1">
    <location>
        <begin position="194"/>
        <end position="217"/>
    </location>
</feature>
<protein>
    <submittedName>
        <fullName evidence="2">Uncharacterized protein</fullName>
    </submittedName>
</protein>
<dbReference type="AlphaFoldDB" id="A0A9P4R6U3"/>
<proteinExistence type="predicted"/>
<comment type="caution">
    <text evidence="2">The sequence shown here is derived from an EMBL/GenBank/DDBJ whole genome shotgun (WGS) entry which is preliminary data.</text>
</comment>
<accession>A0A9P4R6U3</accession>
<evidence type="ECO:0000313" key="2">
    <source>
        <dbReference type="EMBL" id="KAF2738115.1"/>
    </source>
</evidence>
<dbReference type="EMBL" id="ML996111">
    <property type="protein sequence ID" value="KAF2738115.1"/>
    <property type="molecule type" value="Genomic_DNA"/>
</dbReference>
<name>A0A9P4R6U3_9PLEO</name>
<evidence type="ECO:0000256" key="1">
    <source>
        <dbReference type="SAM" id="MobiDB-lite"/>
    </source>
</evidence>